<feature type="transmembrane region" description="Helical" evidence="6">
    <location>
        <begin position="323"/>
        <end position="339"/>
    </location>
</feature>
<feature type="transmembrane region" description="Helical" evidence="6">
    <location>
        <begin position="12"/>
        <end position="31"/>
    </location>
</feature>
<dbReference type="GO" id="GO:0015138">
    <property type="term" value="F:fumarate transmembrane transporter activity"/>
    <property type="evidence" value="ECO:0007669"/>
    <property type="project" value="TreeGrafter"/>
</dbReference>
<dbReference type="InterPro" id="IPR001898">
    <property type="entry name" value="SLC13A/DASS"/>
</dbReference>
<dbReference type="Pfam" id="PF00939">
    <property type="entry name" value="Na_sulph_symp"/>
    <property type="match status" value="1"/>
</dbReference>
<dbReference type="GO" id="GO:0005886">
    <property type="term" value="C:plasma membrane"/>
    <property type="evidence" value="ECO:0007669"/>
    <property type="project" value="TreeGrafter"/>
</dbReference>
<gene>
    <name evidence="7" type="ORF">GSOID_T00005852001</name>
</gene>
<evidence type="ECO:0000256" key="3">
    <source>
        <dbReference type="ARBA" id="ARBA00022692"/>
    </source>
</evidence>
<evidence type="ECO:0000256" key="2">
    <source>
        <dbReference type="ARBA" id="ARBA00006772"/>
    </source>
</evidence>
<feature type="transmembrane region" description="Helical" evidence="6">
    <location>
        <begin position="51"/>
        <end position="75"/>
    </location>
</feature>
<keyword evidence="3 6" id="KW-0812">Transmembrane</keyword>
<comment type="similarity">
    <text evidence="2">Belongs to the SLC13A/DASS transporter (TC 2.A.47) family. NADC subfamily.</text>
</comment>
<keyword evidence="8" id="KW-1185">Reference proteome</keyword>
<evidence type="ECO:0000313" key="8">
    <source>
        <dbReference type="Proteomes" id="UP000001307"/>
    </source>
</evidence>
<evidence type="ECO:0000313" key="7">
    <source>
        <dbReference type="EMBL" id="CBY06790.1"/>
    </source>
</evidence>
<dbReference type="GO" id="GO:0015141">
    <property type="term" value="F:succinate transmembrane transporter activity"/>
    <property type="evidence" value="ECO:0007669"/>
    <property type="project" value="TreeGrafter"/>
</dbReference>
<feature type="transmembrane region" description="Helical" evidence="6">
    <location>
        <begin position="131"/>
        <end position="164"/>
    </location>
</feature>
<feature type="transmembrane region" description="Helical" evidence="6">
    <location>
        <begin position="359"/>
        <end position="376"/>
    </location>
</feature>
<dbReference type="AlphaFoldDB" id="E4WT01"/>
<feature type="transmembrane region" description="Helical" evidence="6">
    <location>
        <begin position="539"/>
        <end position="557"/>
    </location>
</feature>
<feature type="transmembrane region" description="Helical" evidence="6">
    <location>
        <begin position="87"/>
        <end position="108"/>
    </location>
</feature>
<name>E4WT01_OIKDI</name>
<reference evidence="7" key="1">
    <citation type="journal article" date="2010" name="Science">
        <title>Plasticity of animal genome architecture unmasked by rapid evolution of a pelagic tunicate.</title>
        <authorList>
            <person name="Denoeud F."/>
            <person name="Henriet S."/>
            <person name="Mungpakdee S."/>
            <person name="Aury J.M."/>
            <person name="Da Silva C."/>
            <person name="Brinkmann H."/>
            <person name="Mikhaleva J."/>
            <person name="Olsen L.C."/>
            <person name="Jubin C."/>
            <person name="Canestro C."/>
            <person name="Bouquet J.M."/>
            <person name="Danks G."/>
            <person name="Poulain J."/>
            <person name="Campsteijn C."/>
            <person name="Adamski M."/>
            <person name="Cross I."/>
            <person name="Yadetie F."/>
            <person name="Muffato M."/>
            <person name="Louis A."/>
            <person name="Butcher S."/>
            <person name="Tsagkogeorga G."/>
            <person name="Konrad A."/>
            <person name="Singh S."/>
            <person name="Jensen M.F."/>
            <person name="Cong E.H."/>
            <person name="Eikeseth-Otteraa H."/>
            <person name="Noel B."/>
            <person name="Anthouard V."/>
            <person name="Porcel B.M."/>
            <person name="Kachouri-Lafond R."/>
            <person name="Nishino A."/>
            <person name="Ugolini M."/>
            <person name="Chourrout P."/>
            <person name="Nishida H."/>
            <person name="Aasland R."/>
            <person name="Huzurbazar S."/>
            <person name="Westhof E."/>
            <person name="Delsuc F."/>
            <person name="Lehrach H."/>
            <person name="Reinhardt R."/>
            <person name="Weissenbach J."/>
            <person name="Roy S.W."/>
            <person name="Artiguenave F."/>
            <person name="Postlethwait J.H."/>
            <person name="Manak J.R."/>
            <person name="Thompson E.M."/>
            <person name="Jaillon O."/>
            <person name="Du Pasquier L."/>
            <person name="Boudinot P."/>
            <person name="Liberles D.A."/>
            <person name="Volff J.N."/>
            <person name="Philippe H."/>
            <person name="Lenhard B."/>
            <person name="Roest Crollius H."/>
            <person name="Wincker P."/>
            <person name="Chourrout D."/>
        </authorList>
    </citation>
    <scope>NUCLEOTIDE SEQUENCE [LARGE SCALE GENOMIC DNA]</scope>
</reference>
<feature type="transmembrane region" description="Helical" evidence="6">
    <location>
        <begin position="493"/>
        <end position="519"/>
    </location>
</feature>
<feature type="transmembrane region" description="Helical" evidence="6">
    <location>
        <begin position="448"/>
        <end position="481"/>
    </location>
</feature>
<protein>
    <submittedName>
        <fullName evidence="7">Uncharacterized protein</fullName>
    </submittedName>
</protein>
<feature type="transmembrane region" description="Helical" evidence="6">
    <location>
        <begin position="212"/>
        <end position="230"/>
    </location>
</feature>
<dbReference type="InParanoid" id="E4WT01"/>
<dbReference type="PANTHER" id="PTHR10283:SF82">
    <property type="entry name" value="SOLUTE CARRIER FAMILY 13 MEMBER 2"/>
    <property type="match status" value="1"/>
</dbReference>
<organism evidence="7">
    <name type="scientific">Oikopleura dioica</name>
    <name type="common">Tunicate</name>
    <dbReference type="NCBI Taxonomy" id="34765"/>
    <lineage>
        <taxon>Eukaryota</taxon>
        <taxon>Metazoa</taxon>
        <taxon>Chordata</taxon>
        <taxon>Tunicata</taxon>
        <taxon>Appendicularia</taxon>
        <taxon>Copelata</taxon>
        <taxon>Oikopleuridae</taxon>
        <taxon>Oikopleura</taxon>
    </lineage>
</organism>
<evidence type="ECO:0000256" key="1">
    <source>
        <dbReference type="ARBA" id="ARBA00004141"/>
    </source>
</evidence>
<evidence type="ECO:0000256" key="6">
    <source>
        <dbReference type="SAM" id="Phobius"/>
    </source>
</evidence>
<dbReference type="OrthoDB" id="6493944at2759"/>
<dbReference type="EMBL" id="FN653016">
    <property type="protein sequence ID" value="CBY06790.1"/>
    <property type="molecule type" value="Genomic_DNA"/>
</dbReference>
<sequence length="587" mass="65870">MRENFKDFLAYYKLYLFVLLPLVMLPLALVLDGEEDGIDFKKLGQFSYLLFIVASFWIFDVLPLAVTALIPYLILPSFGMISSSVIAAKYMSNVNFLLMGGFMLAIAIEESNLHKRIALGTLMHIGSNPRALMFGFMLVTWLLSMCITNTSTTALMIPIVISVLEQLKETEKKDKKDDFCSEDIEKNKIKTDQKSIKSENSEIEDKPTRLEIYLLLCVPFSANIGGLGTLTGTDLNVYLAGYYREFYEEYANIDGNDYFDLTYANWAKYALLQSLTVFLLSFLWLQGLGFGWNPKDWFSCKNSEEANEVIKTEYKKLGPIKQAEFLSLFCFVTTVVLWISRDPSEDANGWADLFPMPNWMTDGMAVIIIAIFLFILPKRRSGLFTIFSKNYNIRDGPSEGILNWEIVQRKCAWGVLILMGGGFAIAQASDDSGFSEFIANGKIKKYGWNAWAICLLCSVIAALFTEITSNTAANALFMPLLNKLALKICIHPLYLMIPSCMACSLSFMLPAATAPNAIAFGTGKLKTTNSALAGFMPKIFGLIVLNTFVIFLGPLVYKTESFPCFGLRYAPHCRDSSIHQHCPNFIF</sequence>
<evidence type="ECO:0000256" key="5">
    <source>
        <dbReference type="ARBA" id="ARBA00023136"/>
    </source>
</evidence>
<proteinExistence type="inferred from homology"/>
<keyword evidence="4 6" id="KW-1133">Transmembrane helix</keyword>
<feature type="transmembrane region" description="Helical" evidence="6">
    <location>
        <begin position="266"/>
        <end position="285"/>
    </location>
</feature>
<comment type="subcellular location">
    <subcellularLocation>
        <location evidence="1">Membrane</location>
        <topology evidence="1">Multi-pass membrane protein</topology>
    </subcellularLocation>
</comment>
<accession>E4WT01</accession>
<dbReference type="GO" id="GO:0017153">
    <property type="term" value="F:sodium:dicarboxylate symporter activity"/>
    <property type="evidence" value="ECO:0007669"/>
    <property type="project" value="TreeGrafter"/>
</dbReference>
<dbReference type="Proteomes" id="UP000001307">
    <property type="component" value="Unassembled WGS sequence"/>
</dbReference>
<keyword evidence="5 6" id="KW-0472">Membrane</keyword>
<evidence type="ECO:0000256" key="4">
    <source>
        <dbReference type="ARBA" id="ARBA00022989"/>
    </source>
</evidence>
<dbReference type="PANTHER" id="PTHR10283">
    <property type="entry name" value="SOLUTE CARRIER FAMILY 13 MEMBER"/>
    <property type="match status" value="1"/>
</dbReference>
<dbReference type="GO" id="GO:0015139">
    <property type="term" value="F:alpha-ketoglutarate transmembrane transporter activity"/>
    <property type="evidence" value="ECO:0007669"/>
    <property type="project" value="TreeGrafter"/>
</dbReference>
<dbReference type="GO" id="GO:0071285">
    <property type="term" value="P:cellular response to lithium ion"/>
    <property type="evidence" value="ECO:0007669"/>
    <property type="project" value="TreeGrafter"/>
</dbReference>